<evidence type="ECO:0008006" key="3">
    <source>
        <dbReference type="Google" id="ProtNLM"/>
    </source>
</evidence>
<dbReference type="RefSeq" id="WP_350280199.1">
    <property type="nucleotide sequence ID" value="NZ_CP158165.1"/>
</dbReference>
<evidence type="ECO:0000256" key="1">
    <source>
        <dbReference type="SAM" id="MobiDB-lite"/>
    </source>
</evidence>
<name>A0AAU7TL60_9ACTN</name>
<feature type="region of interest" description="Disordered" evidence="1">
    <location>
        <begin position="1"/>
        <end position="40"/>
    </location>
</feature>
<organism evidence="2">
    <name type="scientific">Kribbella sp. HUAS MG21</name>
    <dbReference type="NCBI Taxonomy" id="3160966"/>
    <lineage>
        <taxon>Bacteria</taxon>
        <taxon>Bacillati</taxon>
        <taxon>Actinomycetota</taxon>
        <taxon>Actinomycetes</taxon>
        <taxon>Propionibacteriales</taxon>
        <taxon>Kribbellaceae</taxon>
        <taxon>Kribbella</taxon>
    </lineage>
</organism>
<dbReference type="AlphaFoldDB" id="A0AAU7TL60"/>
<evidence type="ECO:0000313" key="2">
    <source>
        <dbReference type="EMBL" id="XBV27413.1"/>
    </source>
</evidence>
<dbReference type="EMBL" id="CP158165">
    <property type="protein sequence ID" value="XBV27413.1"/>
    <property type="molecule type" value="Genomic_DNA"/>
</dbReference>
<sequence>MTAGTAHPFAVEWGGEPTEPKPSGLDWPTLRPSERCDGKNPMTGHACIKGHHKGYHRDATGAEWLDD</sequence>
<accession>A0AAU7TL60</accession>
<protein>
    <recommendedName>
        <fullName evidence="3">HNH endonuclease</fullName>
    </recommendedName>
</protein>
<reference evidence="2" key="1">
    <citation type="submission" date="2024-06" db="EMBL/GenBank/DDBJ databases">
        <title>Kribbella sp. strain HUAS MG21 genome sequences.</title>
        <authorList>
            <person name="Mo P."/>
        </authorList>
    </citation>
    <scope>NUCLEOTIDE SEQUENCE</scope>
    <source>
        <strain evidence="2">HUAS MG21</strain>
    </source>
</reference>
<gene>
    <name evidence="2" type="ORF">ABN611_13495</name>
</gene>
<proteinExistence type="predicted"/>